<proteinExistence type="predicted"/>
<protein>
    <submittedName>
        <fullName evidence="1">IS4 transposase</fullName>
    </submittedName>
</protein>
<dbReference type="AlphaFoldDB" id="A0A2K8T8X5"/>
<name>A0A2K8T8X5_9NOSO</name>
<sequence length="99" mass="11078">MANAKVFGYPATRPGTVAAFPKVRLVLLIEAGTHLIVDALMCPYRIGERTRAKKLLRSVHSGMLLMWDRGLHSYKMLQATLNPMGLLNWYHLQPSGCRG</sequence>
<organism evidence="1 2">
    <name type="scientific">Nostoc flagelliforme CCNUN1</name>
    <dbReference type="NCBI Taxonomy" id="2038116"/>
    <lineage>
        <taxon>Bacteria</taxon>
        <taxon>Bacillati</taxon>
        <taxon>Cyanobacteriota</taxon>
        <taxon>Cyanophyceae</taxon>
        <taxon>Nostocales</taxon>
        <taxon>Nostocaceae</taxon>
        <taxon>Nostoc</taxon>
    </lineage>
</organism>
<dbReference type="KEGG" id="nfl:COO91_10377"/>
<evidence type="ECO:0000313" key="2">
    <source>
        <dbReference type="Proteomes" id="UP000232003"/>
    </source>
</evidence>
<evidence type="ECO:0000313" key="1">
    <source>
        <dbReference type="EMBL" id="AUB44157.1"/>
    </source>
</evidence>
<gene>
    <name evidence="1" type="ORF">COO91_10377</name>
</gene>
<dbReference type="Proteomes" id="UP000232003">
    <property type="component" value="Plasmid pNFSY08"/>
</dbReference>
<keyword evidence="1" id="KW-0614">Plasmid</keyword>
<geneLocation type="plasmid" evidence="2">
    <name>pnfsy08</name>
</geneLocation>
<accession>A0A2K8T8X5</accession>
<keyword evidence="2" id="KW-1185">Reference proteome</keyword>
<dbReference type="EMBL" id="CP024793">
    <property type="protein sequence ID" value="AUB44157.1"/>
    <property type="molecule type" value="Genomic_DNA"/>
</dbReference>
<reference evidence="1 2" key="1">
    <citation type="submission" date="2017-11" db="EMBL/GenBank/DDBJ databases">
        <title>Complete genome of a free-living desiccation-tolerant cyanobacterium and its photosynthetic adaptation to extreme terrestrial habitat.</title>
        <authorList>
            <person name="Shang J."/>
        </authorList>
    </citation>
    <scope>NUCLEOTIDE SEQUENCE [LARGE SCALE GENOMIC DNA]</scope>
    <source>
        <strain evidence="1 2">CCNUN1</strain>
        <plasmid evidence="2">pnfsy08</plasmid>
    </source>
</reference>